<evidence type="ECO:0000256" key="1">
    <source>
        <dbReference type="ARBA" id="ARBA00004651"/>
    </source>
</evidence>
<feature type="chain" id="PRO_5045824289" evidence="14">
    <location>
        <begin position="18"/>
        <end position="1071"/>
    </location>
</feature>
<dbReference type="Gene3D" id="2.60.220.50">
    <property type="match status" value="1"/>
</dbReference>
<dbReference type="SMART" id="SM00060">
    <property type="entry name" value="FN3"/>
    <property type="match status" value="3"/>
</dbReference>
<dbReference type="RefSeq" id="XP_065673820.1">
    <property type="nucleotide sequence ID" value="XM_065817748.1"/>
</dbReference>
<feature type="transmembrane region" description="Helical" evidence="13">
    <location>
        <begin position="794"/>
        <end position="811"/>
    </location>
</feature>
<dbReference type="InterPro" id="IPR046338">
    <property type="entry name" value="GAIN_dom_sf"/>
</dbReference>
<dbReference type="SUPFAM" id="SSF49265">
    <property type="entry name" value="Fibronectin type III"/>
    <property type="match status" value="1"/>
</dbReference>
<dbReference type="SMART" id="SM00303">
    <property type="entry name" value="GPS"/>
    <property type="match status" value="1"/>
</dbReference>
<dbReference type="PRINTS" id="PR00249">
    <property type="entry name" value="GPCRSECRETIN"/>
</dbReference>
<dbReference type="Pfam" id="PF02793">
    <property type="entry name" value="HRM"/>
    <property type="match status" value="1"/>
</dbReference>
<keyword evidence="9" id="KW-1015">Disulfide bond</keyword>
<accession>A0ABM4DH66</accession>
<dbReference type="SUPFAM" id="SSF111418">
    <property type="entry name" value="Hormone receptor domain"/>
    <property type="match status" value="1"/>
</dbReference>
<comment type="subcellular location">
    <subcellularLocation>
        <location evidence="1">Cell membrane</location>
        <topology evidence="1">Multi-pass membrane protein</topology>
    </subcellularLocation>
</comment>
<feature type="transmembrane region" description="Helical" evidence="13">
    <location>
        <begin position="975"/>
        <end position="998"/>
    </location>
</feature>
<feature type="transmembrane region" description="Helical" evidence="13">
    <location>
        <begin position="866"/>
        <end position="884"/>
    </location>
</feature>
<dbReference type="PANTHER" id="PTHR12011:SF347">
    <property type="entry name" value="FI21270P1-RELATED"/>
    <property type="match status" value="1"/>
</dbReference>
<feature type="domain" description="GAIN-B" evidence="15">
    <location>
        <begin position="588"/>
        <end position="746"/>
    </location>
</feature>
<dbReference type="InterPro" id="IPR017981">
    <property type="entry name" value="GPCR_2-like_7TM"/>
</dbReference>
<dbReference type="Proteomes" id="UP001652625">
    <property type="component" value="Chromosome 14"/>
</dbReference>
<protein>
    <submittedName>
        <fullName evidence="19">Adhesion G protein-coupled receptor L2 isoform X3</fullName>
    </submittedName>
</protein>
<dbReference type="Pfam" id="PF01825">
    <property type="entry name" value="GPS"/>
    <property type="match status" value="1"/>
</dbReference>
<feature type="domain" description="G-protein coupled receptors family 2 profile 2" evidence="17">
    <location>
        <begin position="757"/>
        <end position="999"/>
    </location>
</feature>
<keyword evidence="4 13" id="KW-0812">Transmembrane</keyword>
<gene>
    <name evidence="19" type="primary">LOC100213547</name>
</gene>
<feature type="transmembrane region" description="Helical" evidence="13">
    <location>
        <begin position="823"/>
        <end position="846"/>
    </location>
</feature>
<dbReference type="PROSITE" id="PS50221">
    <property type="entry name" value="GAIN_B"/>
    <property type="match status" value="1"/>
</dbReference>
<keyword evidence="7" id="KW-0297">G-protein coupled receptor</keyword>
<evidence type="ECO:0000259" key="16">
    <source>
        <dbReference type="PROSITE" id="PS50227"/>
    </source>
</evidence>
<evidence type="ECO:0000256" key="6">
    <source>
        <dbReference type="ARBA" id="ARBA00022989"/>
    </source>
</evidence>
<keyword evidence="11" id="KW-0325">Glycoprotein</keyword>
<evidence type="ECO:0000256" key="7">
    <source>
        <dbReference type="ARBA" id="ARBA00023040"/>
    </source>
</evidence>
<keyword evidence="10 19" id="KW-0675">Receptor</keyword>
<evidence type="ECO:0000256" key="2">
    <source>
        <dbReference type="ARBA" id="ARBA00022475"/>
    </source>
</evidence>
<dbReference type="GeneID" id="100213547"/>
<dbReference type="PROSITE" id="PS50261">
    <property type="entry name" value="G_PROTEIN_RECEP_F2_4"/>
    <property type="match status" value="1"/>
</dbReference>
<dbReference type="Pfam" id="PF00002">
    <property type="entry name" value="7tm_2"/>
    <property type="match status" value="1"/>
</dbReference>
<dbReference type="InterPro" id="IPR036445">
    <property type="entry name" value="GPCR_2_extracell_dom_sf"/>
</dbReference>
<keyword evidence="8 13" id="KW-0472">Membrane</keyword>
<dbReference type="Pfam" id="PF16489">
    <property type="entry name" value="GAIN"/>
    <property type="match status" value="1"/>
</dbReference>
<dbReference type="SMART" id="SM00008">
    <property type="entry name" value="HormR"/>
    <property type="match status" value="1"/>
</dbReference>
<feature type="transmembrane region" description="Helical" evidence="13">
    <location>
        <begin position="759"/>
        <end position="782"/>
    </location>
</feature>
<evidence type="ECO:0000259" key="15">
    <source>
        <dbReference type="PROSITE" id="PS50221"/>
    </source>
</evidence>
<dbReference type="InterPro" id="IPR036116">
    <property type="entry name" value="FN3_sf"/>
</dbReference>
<dbReference type="PROSITE" id="PS00650">
    <property type="entry name" value="G_PROTEIN_RECEP_F2_2"/>
    <property type="match status" value="1"/>
</dbReference>
<evidence type="ECO:0000256" key="4">
    <source>
        <dbReference type="ARBA" id="ARBA00022692"/>
    </source>
</evidence>
<dbReference type="InterPro" id="IPR057244">
    <property type="entry name" value="GAIN_B"/>
</dbReference>
<keyword evidence="12" id="KW-0807">Transducer</keyword>
<evidence type="ECO:0000313" key="19">
    <source>
        <dbReference type="RefSeq" id="XP_065673820.1"/>
    </source>
</evidence>
<keyword evidence="3" id="KW-0597">Phosphoprotein</keyword>
<keyword evidence="6 13" id="KW-1133">Transmembrane helix</keyword>
<feature type="signal peptide" evidence="14">
    <location>
        <begin position="1"/>
        <end position="17"/>
    </location>
</feature>
<keyword evidence="18" id="KW-1185">Reference proteome</keyword>
<dbReference type="InterPro" id="IPR001879">
    <property type="entry name" value="GPCR_2_extracellular_dom"/>
</dbReference>
<name>A0ABM4DH66_HYDVU</name>
<evidence type="ECO:0000256" key="9">
    <source>
        <dbReference type="ARBA" id="ARBA00023157"/>
    </source>
</evidence>
<dbReference type="Gene3D" id="4.10.1240.10">
    <property type="entry name" value="GPCR, family 2, extracellular hormone receptor domain"/>
    <property type="match status" value="1"/>
</dbReference>
<evidence type="ECO:0000313" key="18">
    <source>
        <dbReference type="Proteomes" id="UP001652625"/>
    </source>
</evidence>
<reference evidence="19" key="1">
    <citation type="submission" date="2025-08" db="UniProtKB">
        <authorList>
            <consortium name="RefSeq"/>
        </authorList>
    </citation>
    <scope>IDENTIFICATION</scope>
</reference>
<dbReference type="InterPro" id="IPR000832">
    <property type="entry name" value="GPCR_2_secretin-like"/>
</dbReference>
<dbReference type="PANTHER" id="PTHR12011">
    <property type="entry name" value="ADHESION G-PROTEIN COUPLED RECEPTOR"/>
    <property type="match status" value="1"/>
</dbReference>
<feature type="domain" description="G-protein coupled receptors family 2 profile 1" evidence="16">
    <location>
        <begin position="423"/>
        <end position="477"/>
    </location>
</feature>
<dbReference type="InterPro" id="IPR032471">
    <property type="entry name" value="AGRL2-4_GAIN_subdom_A"/>
</dbReference>
<proteinExistence type="predicted"/>
<keyword evidence="5 14" id="KW-0732">Signal</keyword>
<evidence type="ECO:0000256" key="13">
    <source>
        <dbReference type="SAM" id="Phobius"/>
    </source>
</evidence>
<feature type="transmembrane region" description="Helical" evidence="13">
    <location>
        <begin position="944"/>
        <end position="969"/>
    </location>
</feature>
<dbReference type="CDD" id="cd00063">
    <property type="entry name" value="FN3"/>
    <property type="match status" value="1"/>
</dbReference>
<evidence type="ECO:0000256" key="12">
    <source>
        <dbReference type="ARBA" id="ARBA00023224"/>
    </source>
</evidence>
<evidence type="ECO:0000256" key="5">
    <source>
        <dbReference type="ARBA" id="ARBA00022729"/>
    </source>
</evidence>
<dbReference type="SUPFAM" id="SSF81321">
    <property type="entry name" value="Family A G protein-coupled receptor-like"/>
    <property type="match status" value="1"/>
</dbReference>
<dbReference type="PROSITE" id="PS50227">
    <property type="entry name" value="G_PROTEIN_RECEP_F2_3"/>
    <property type="match status" value="1"/>
</dbReference>
<evidence type="ECO:0000256" key="10">
    <source>
        <dbReference type="ARBA" id="ARBA00023170"/>
    </source>
</evidence>
<feature type="transmembrane region" description="Helical" evidence="13">
    <location>
        <begin position="904"/>
        <end position="924"/>
    </location>
</feature>
<evidence type="ECO:0000256" key="14">
    <source>
        <dbReference type="SAM" id="SignalP"/>
    </source>
</evidence>
<sequence>MFMLFTCMTTLFLLAEAKNVGPFENFTKPVTDVSILNVTWHSIKVKFFLHPELKTSNTTYIVTVRNSSSFYYQHNITLINYAWLSYKAIRLAENALFYINIQIKDGPSLEKDIECRTKVKYPAPTSLSIQNISADSAVVEVALPTNDLDFTIVTEFKVKCIDFTSFVAFENFYNISDYLKGDKKIIITNLNEFTNYTMLVATGNGKVFGMHKIILFKTKAKYPPPTYLSVLKVLPDSAVIEIVLPTNDLDSTVVTDFKVKCVHMTTFITFFESSYKIMDYIKSYRKIIIANLTEFTNYSLLVATGNGKEFGSHKNISFQTKVKYPSPTSVSVYEISLDAVIIGVVLPSDMEPTFATTLKVKFVSIAASFENLYDIKDYQLKNITIKNLVEFTDYDVLVSTGNGTVFGVNKKISFQTKARPLVLYCKNEKYRGVTWPTIPSGRTILLSCPRNSKGNVSRKCVDGVWQKADIRNCKSDKSFLLTEVKSLMDISKESVRLSSYVKDSIQFGSDLSGVIDAVESLVKSSQKLSQQLSNFSETMLNITSHLLDRNSTMFWNDLPQEKQSKDAIKLLRATDDVIETSFQLNNHTSKVILSENMVVNIKTLLPGEKVLRSLENTVQVPEYMTDDGRSTLVVATFNRLDKLIGIPEGSKLQKSGSNLTLNSKIMTVSIFPQRPSPFKNPVVIVQKLEKFLNGSTPNCVYLDDLNGSSFWSDNGCKMNKFNESHVTCHCSHLTNFAVLMSVTDAIENLSETHVMVMDMITAFGLSISLITLMLSFLSFLFIKTIKSLRNTIHKNVVFALFVAELIFLLGIDKTGNKIGCQVIAVLLHYFFLASFFLMAFEGIVLYMMLVQVFKLLGNPSMQAIKYIAACWVFPGLVVIINLLIDYNAYGKHRNHCWLSVKSGFIWSFVGPVLFVIFINILIFIKSLHVVSVKAKKRTSNIAELWFWIKSTFLLICLLGITWIVGIFYIDSRSLFFGYVFTIVNSLQGFLIFLFHCVFDSRVRKAWYEFFCCQFGEDKDLILVRSRNNSTSITSRFSFSKKSRQSFSSIKKIKKDDTPENSLALLTANSKC</sequence>
<organism evidence="18 19">
    <name type="scientific">Hydra vulgaris</name>
    <name type="common">Hydra</name>
    <name type="synonym">Hydra attenuata</name>
    <dbReference type="NCBI Taxonomy" id="6087"/>
    <lineage>
        <taxon>Eukaryota</taxon>
        <taxon>Metazoa</taxon>
        <taxon>Cnidaria</taxon>
        <taxon>Hydrozoa</taxon>
        <taxon>Hydroidolina</taxon>
        <taxon>Anthoathecata</taxon>
        <taxon>Aplanulata</taxon>
        <taxon>Hydridae</taxon>
        <taxon>Hydra</taxon>
    </lineage>
</organism>
<evidence type="ECO:0000256" key="3">
    <source>
        <dbReference type="ARBA" id="ARBA00022553"/>
    </source>
</evidence>
<dbReference type="InterPro" id="IPR017983">
    <property type="entry name" value="GPCR_2_secretin-like_CS"/>
</dbReference>
<dbReference type="InterPro" id="IPR003961">
    <property type="entry name" value="FN3_dom"/>
</dbReference>
<evidence type="ECO:0000256" key="11">
    <source>
        <dbReference type="ARBA" id="ARBA00023180"/>
    </source>
</evidence>
<keyword evidence="2" id="KW-1003">Cell membrane</keyword>
<evidence type="ECO:0000259" key="17">
    <source>
        <dbReference type="PROSITE" id="PS50261"/>
    </source>
</evidence>
<dbReference type="InterPro" id="IPR000203">
    <property type="entry name" value="GPS"/>
</dbReference>
<evidence type="ECO:0000256" key="8">
    <source>
        <dbReference type="ARBA" id="ARBA00023136"/>
    </source>
</evidence>
<dbReference type="Gene3D" id="1.20.1070.10">
    <property type="entry name" value="Rhodopsin 7-helix transmembrane proteins"/>
    <property type="match status" value="1"/>
</dbReference>